<accession>T0DMW9</accession>
<evidence type="ECO:0000313" key="2">
    <source>
        <dbReference type="EMBL" id="UNO48897.1"/>
    </source>
</evidence>
<gene>
    <name evidence="2" type="primary">hxlB</name>
    <name evidence="2" type="ORF">K1I37_20300</name>
</gene>
<dbReference type="eggNOG" id="COG0794">
    <property type="taxonomic scope" value="Bacteria"/>
</dbReference>
<organism evidence="2 3">
    <name type="scientific">Alicyclobacillus acidoterrestris (strain ATCC 49025 / DSM 3922 / CIP 106132 / NCIMB 13137 / GD3B)</name>
    <dbReference type="NCBI Taxonomy" id="1356854"/>
    <lineage>
        <taxon>Bacteria</taxon>
        <taxon>Bacillati</taxon>
        <taxon>Bacillota</taxon>
        <taxon>Bacilli</taxon>
        <taxon>Bacillales</taxon>
        <taxon>Alicyclobacillaceae</taxon>
        <taxon>Alicyclobacillus</taxon>
    </lineage>
</organism>
<dbReference type="NCBIfam" id="TIGR03127">
    <property type="entry name" value="RuMP_HxlB"/>
    <property type="match status" value="1"/>
</dbReference>
<dbReference type="OrthoDB" id="9797832at2"/>
<dbReference type="PANTHER" id="PTHR43443">
    <property type="entry name" value="3-HEXULOSE-6-PHOSPHATE ISOMERASE"/>
    <property type="match status" value="1"/>
</dbReference>
<name>T0DMW9_ALIAG</name>
<dbReference type="STRING" id="1356854.N007_02635"/>
<dbReference type="GO" id="GO:1901135">
    <property type="term" value="P:carbohydrate derivative metabolic process"/>
    <property type="evidence" value="ECO:0007669"/>
    <property type="project" value="InterPro"/>
</dbReference>
<dbReference type="Pfam" id="PF01380">
    <property type="entry name" value="SIS"/>
    <property type="match status" value="1"/>
</dbReference>
<dbReference type="CDD" id="cd05005">
    <property type="entry name" value="SIS_PHI"/>
    <property type="match status" value="1"/>
</dbReference>
<comment type="similarity">
    <text evidence="1">Belongs to the SIS family. PHI subfamily.</text>
</comment>
<proteinExistence type="inferred from homology"/>
<keyword evidence="3" id="KW-1185">Reference proteome</keyword>
<dbReference type="AlphaFoldDB" id="T0DMW9"/>
<evidence type="ECO:0000313" key="3">
    <source>
        <dbReference type="Proteomes" id="UP000829401"/>
    </source>
</evidence>
<dbReference type="GO" id="GO:0016853">
    <property type="term" value="F:isomerase activity"/>
    <property type="evidence" value="ECO:0007669"/>
    <property type="project" value="InterPro"/>
</dbReference>
<dbReference type="Proteomes" id="UP000829401">
    <property type="component" value="Chromosome"/>
</dbReference>
<dbReference type="RefSeq" id="WP_021295171.1">
    <property type="nucleotide sequence ID" value="NZ_AURB01000046.1"/>
</dbReference>
<evidence type="ECO:0000256" key="1">
    <source>
        <dbReference type="ARBA" id="ARBA00009235"/>
    </source>
</evidence>
<reference evidence="3" key="1">
    <citation type="journal article" date="2022" name="G3 (Bethesda)">
        <title>Unveiling the complete genome sequence of Alicyclobacillus acidoterrestris DSM 3922T, a taint-producing strain.</title>
        <authorList>
            <person name="Leonardo I.C."/>
            <person name="Barreto Crespo M.T."/>
            <person name="Gaspar F.B."/>
        </authorList>
    </citation>
    <scope>NUCLEOTIDE SEQUENCE [LARGE SCALE GENOMIC DNA]</scope>
    <source>
        <strain evidence="3">DSM 3922</strain>
    </source>
</reference>
<dbReference type="EMBL" id="CP080467">
    <property type="protein sequence ID" value="UNO48897.1"/>
    <property type="molecule type" value="Genomic_DNA"/>
</dbReference>
<accession>A0A9E6ZF74</accession>
<dbReference type="Gene3D" id="3.40.50.10490">
    <property type="entry name" value="Glucose-6-phosphate isomerase like protein, domain 1"/>
    <property type="match status" value="1"/>
</dbReference>
<protein>
    <submittedName>
        <fullName evidence="2">6-phospho-3-hexuloisomerase</fullName>
    </submittedName>
</protein>
<dbReference type="PANTHER" id="PTHR43443:SF1">
    <property type="entry name" value="3-HEXULOSE-6-PHOSPHATE ISOMERASE"/>
    <property type="match status" value="1"/>
</dbReference>
<dbReference type="InterPro" id="IPR017552">
    <property type="entry name" value="PHI/rmpB"/>
</dbReference>
<dbReference type="InterPro" id="IPR046348">
    <property type="entry name" value="SIS_dom_sf"/>
</dbReference>
<dbReference type="InterPro" id="IPR001347">
    <property type="entry name" value="SIS_dom"/>
</dbReference>
<sequence>MQTVRTYTAEILAELSRTLDTLSESEVADFIQAIIGAGRVFVAGAGRSGFMMKGFAMRLMHLNIDAHVVGESVTPPFTSGDLLIIGSGSGETRSLVAMAEKATKLGGSVALITTTPDSTIGRLAKAVVQIHAQPKQGPSGGAAMTMQPMGSLFEQSLLLFGDAVVLRLMDQQHIAAAEMFARHANLE</sequence>
<dbReference type="GO" id="GO:0097367">
    <property type="term" value="F:carbohydrate derivative binding"/>
    <property type="evidence" value="ECO:0007669"/>
    <property type="project" value="InterPro"/>
</dbReference>
<dbReference type="PROSITE" id="PS51464">
    <property type="entry name" value="SIS"/>
    <property type="match status" value="1"/>
</dbReference>
<dbReference type="SUPFAM" id="SSF53697">
    <property type="entry name" value="SIS domain"/>
    <property type="match status" value="1"/>
</dbReference>
<dbReference type="KEGG" id="aaco:K1I37_20300"/>